<feature type="non-terminal residue" evidence="12">
    <location>
        <position position="633"/>
    </location>
</feature>
<evidence type="ECO:0000256" key="10">
    <source>
        <dbReference type="SAM" id="Phobius"/>
    </source>
</evidence>
<accession>A0A836JKB7</accession>
<proteinExistence type="inferred from homology"/>
<keyword evidence="5 9" id="KW-0297">G-protein coupled receptor</keyword>
<keyword evidence="6 10" id="KW-0472">Membrane</keyword>
<feature type="transmembrane region" description="Helical" evidence="10">
    <location>
        <begin position="67"/>
        <end position="91"/>
    </location>
</feature>
<evidence type="ECO:0000256" key="6">
    <source>
        <dbReference type="ARBA" id="ARBA00023136"/>
    </source>
</evidence>
<dbReference type="Gene3D" id="1.20.1070.10">
    <property type="entry name" value="Rhodopsin 7-helix transmembrane proteins"/>
    <property type="match status" value="1"/>
</dbReference>
<evidence type="ECO:0000256" key="5">
    <source>
        <dbReference type="ARBA" id="ARBA00023040"/>
    </source>
</evidence>
<evidence type="ECO:0000256" key="8">
    <source>
        <dbReference type="ARBA" id="ARBA00023224"/>
    </source>
</evidence>
<feature type="transmembrane region" description="Helical" evidence="10">
    <location>
        <begin position="111"/>
        <end position="135"/>
    </location>
</feature>
<evidence type="ECO:0000256" key="9">
    <source>
        <dbReference type="RuleBase" id="RU000688"/>
    </source>
</evidence>
<keyword evidence="8 9" id="KW-0807">Transducer</keyword>
<keyword evidence="3 9" id="KW-0812">Transmembrane</keyword>
<dbReference type="EMBL" id="JAANHZ010000128">
    <property type="protein sequence ID" value="KAG5315084.1"/>
    <property type="molecule type" value="Genomic_DNA"/>
</dbReference>
<keyword evidence="13" id="KW-1185">Reference proteome</keyword>
<dbReference type="CDD" id="cd15927">
    <property type="entry name" value="7tmA_Bombesin_R-like"/>
    <property type="match status" value="1"/>
</dbReference>
<dbReference type="PANTHER" id="PTHR45695:SF26">
    <property type="entry name" value="NEUROPEPTIDE CCHAMIDE-1 RECEPTOR"/>
    <property type="match status" value="1"/>
</dbReference>
<dbReference type="PANTHER" id="PTHR45695">
    <property type="entry name" value="LEUCOKININ RECEPTOR-RELATED"/>
    <property type="match status" value="1"/>
</dbReference>
<feature type="transmembrane region" description="Helical" evidence="10">
    <location>
        <begin position="147"/>
        <end position="169"/>
    </location>
</feature>
<evidence type="ECO:0000256" key="7">
    <source>
        <dbReference type="ARBA" id="ARBA00023170"/>
    </source>
</evidence>
<dbReference type="GO" id="GO:0005886">
    <property type="term" value="C:plasma membrane"/>
    <property type="evidence" value="ECO:0007669"/>
    <property type="project" value="TreeGrafter"/>
</dbReference>
<reference evidence="12" key="1">
    <citation type="submission" date="2020-02" db="EMBL/GenBank/DDBJ databases">
        <title>Relaxed selection underlies rapid genomic changes in the transitions from sociality to social parasitism in ants.</title>
        <authorList>
            <person name="Bi X."/>
        </authorList>
    </citation>
    <scope>NUCLEOTIDE SEQUENCE</scope>
    <source>
        <strain evidence="12">BGI-DK2013a</strain>
        <tissue evidence="12">Whole body</tissue>
    </source>
</reference>
<sequence length="633" mass="72239">MEITEDIFNMSSEMDYEYKYIPVAERVETYIIPVIFLLILIVGVIGNGILILILLCHTSMRNIPNTYVLSLALGDLLVIVTYIPFTLFVYVLDSWPWGLTICKLSEYAKDISIGVSVFTLAALSAERYCAIVNPIRRHVAGLSAKPLTVLTASLIWVLAIVIAMPAVLFSEVTSVPVLGNRSILICNPFPEEFGQIYRKSMVMFKFLAYYLIPLCVIAIFYLSMTWHLTLSTRNMPCELPGSDLHEQIKARKRVGKMVVCFIIIFVICFLPYHIYVLWFHFNPTAMDDFNSYWNTFRIFGFCLSFINSCVNPIALYLISRTFRQKFNKYLCCCLPGGSTVCGRNRTESSITQENIFLQKSRRINETSASTTRRRTQEFNSTGVFEMGSVETKPPVVTENRSHGQTLSQIIMKRYSSAPCLEDVGNDSKRIKNTEQYADPNTREYLQLALARVLELQREIKEGTYVAEIDDGSDLSNAKLFPFFQALHNSNASGSEEDLTKEILTKVFHDLPGTPSSLAKIIDRGTRWKNHRIDAIHSKRIQLLGFDTCRRMALEFMKTIIRESRNKSCSLNTIELDNFSQNESLHLKDGILVNDFRKRESNTHEIQARMLKSLDLHLAAKQRDYTSKLMKSGI</sequence>
<dbReference type="PRINTS" id="PR00237">
    <property type="entry name" value="GPCRRHODOPSN"/>
</dbReference>
<organism evidence="12 13">
    <name type="scientific">Acromyrmex insinuator</name>
    <dbReference type="NCBI Taxonomy" id="230686"/>
    <lineage>
        <taxon>Eukaryota</taxon>
        <taxon>Metazoa</taxon>
        <taxon>Ecdysozoa</taxon>
        <taxon>Arthropoda</taxon>
        <taxon>Hexapoda</taxon>
        <taxon>Insecta</taxon>
        <taxon>Pterygota</taxon>
        <taxon>Neoptera</taxon>
        <taxon>Endopterygota</taxon>
        <taxon>Hymenoptera</taxon>
        <taxon>Apocrita</taxon>
        <taxon>Aculeata</taxon>
        <taxon>Formicoidea</taxon>
        <taxon>Formicidae</taxon>
        <taxon>Myrmicinae</taxon>
        <taxon>Acromyrmex</taxon>
    </lineage>
</organism>
<feature type="transmembrane region" description="Helical" evidence="10">
    <location>
        <begin position="207"/>
        <end position="226"/>
    </location>
</feature>
<evidence type="ECO:0000256" key="4">
    <source>
        <dbReference type="ARBA" id="ARBA00022989"/>
    </source>
</evidence>
<feature type="transmembrane region" description="Helical" evidence="10">
    <location>
        <begin position="257"/>
        <end position="278"/>
    </location>
</feature>
<evidence type="ECO:0000313" key="12">
    <source>
        <dbReference type="EMBL" id="KAG5315084.1"/>
    </source>
</evidence>
<evidence type="ECO:0000259" key="11">
    <source>
        <dbReference type="PROSITE" id="PS50262"/>
    </source>
</evidence>
<feature type="non-terminal residue" evidence="12">
    <location>
        <position position="1"/>
    </location>
</feature>
<comment type="subcellular location">
    <subcellularLocation>
        <location evidence="1">Membrane</location>
        <topology evidence="1">Multi-pass membrane protein</topology>
    </subcellularLocation>
</comment>
<gene>
    <name evidence="12" type="primary">Ccha2r</name>
    <name evidence="12" type="ORF">G6Z75_0006011</name>
</gene>
<evidence type="ECO:0000313" key="13">
    <source>
        <dbReference type="Proteomes" id="UP000667349"/>
    </source>
</evidence>
<dbReference type="SUPFAM" id="SSF81321">
    <property type="entry name" value="Family A G protein-coupled receptor-like"/>
    <property type="match status" value="1"/>
</dbReference>
<protein>
    <submittedName>
        <fullName evidence="12">CCH2R protein</fullName>
    </submittedName>
</protein>
<comment type="similarity">
    <text evidence="2 9">Belongs to the G-protein coupled receptor 1 family.</text>
</comment>
<dbReference type="GO" id="GO:0008188">
    <property type="term" value="F:neuropeptide receptor activity"/>
    <property type="evidence" value="ECO:0007669"/>
    <property type="project" value="TreeGrafter"/>
</dbReference>
<dbReference type="InterPro" id="IPR000276">
    <property type="entry name" value="GPCR_Rhodpsn"/>
</dbReference>
<feature type="transmembrane region" description="Helical" evidence="10">
    <location>
        <begin position="298"/>
        <end position="318"/>
    </location>
</feature>
<dbReference type="AlphaFoldDB" id="A0A836JKB7"/>
<dbReference type="Pfam" id="PF00001">
    <property type="entry name" value="7tm_1"/>
    <property type="match status" value="1"/>
</dbReference>
<keyword evidence="4 10" id="KW-1133">Transmembrane helix</keyword>
<dbReference type="Proteomes" id="UP000667349">
    <property type="component" value="Unassembled WGS sequence"/>
</dbReference>
<feature type="transmembrane region" description="Helical" evidence="10">
    <location>
        <begin position="30"/>
        <end position="55"/>
    </location>
</feature>
<dbReference type="PROSITE" id="PS50262">
    <property type="entry name" value="G_PROTEIN_RECEP_F1_2"/>
    <property type="match status" value="1"/>
</dbReference>
<keyword evidence="7 9" id="KW-0675">Receptor</keyword>
<evidence type="ECO:0000256" key="3">
    <source>
        <dbReference type="ARBA" id="ARBA00022692"/>
    </source>
</evidence>
<feature type="domain" description="G-protein coupled receptors family 1 profile" evidence="11">
    <location>
        <begin position="46"/>
        <end position="315"/>
    </location>
</feature>
<dbReference type="InterPro" id="IPR017452">
    <property type="entry name" value="GPCR_Rhodpsn_7TM"/>
</dbReference>
<evidence type="ECO:0000256" key="1">
    <source>
        <dbReference type="ARBA" id="ARBA00004141"/>
    </source>
</evidence>
<name>A0A836JKB7_9HYME</name>
<evidence type="ECO:0000256" key="2">
    <source>
        <dbReference type="ARBA" id="ARBA00010663"/>
    </source>
</evidence>
<comment type="caution">
    <text evidence="12">The sequence shown here is derived from an EMBL/GenBank/DDBJ whole genome shotgun (WGS) entry which is preliminary data.</text>
</comment>
<dbReference type="PROSITE" id="PS00237">
    <property type="entry name" value="G_PROTEIN_RECEP_F1_1"/>
    <property type="match status" value="1"/>
</dbReference>